<sequence>MKKALTVLGAALVLGGCSSHFTAYCADLENATVCSFETPKEADVRIDSNGFEIIYEGSSQG</sequence>
<organism evidence="1 2">
    <name type="scientific">Vibrio phage 1.097.O._10N.286.49.B3</name>
    <dbReference type="NCBI Taxonomy" id="1881383"/>
    <lineage>
        <taxon>Viruses</taxon>
        <taxon>Duplodnaviria</taxon>
        <taxon>Heunggongvirae</taxon>
        <taxon>Uroviricota</taxon>
        <taxon>Caudoviricetes</taxon>
        <taxon>Schitoviridae</taxon>
        <taxon>Pontosvirinae</taxon>
        <taxon>Dorisvirus</taxon>
        <taxon>Dorisvirus 49B3</taxon>
    </lineage>
</organism>
<name>A0A2I7R0M8_9CAUD</name>
<protein>
    <submittedName>
        <fullName evidence="1">Membrane lipoprotein</fullName>
    </submittedName>
</protein>
<keyword evidence="2" id="KW-1185">Reference proteome</keyword>
<proteinExistence type="predicted"/>
<dbReference type="PROSITE" id="PS51257">
    <property type="entry name" value="PROKAR_LIPOPROTEIN"/>
    <property type="match status" value="1"/>
</dbReference>
<accession>A0A2I7R0M8</accession>
<reference evidence="1 2" key="1">
    <citation type="submission" date="2017-11" db="EMBL/GenBank/DDBJ databases">
        <title>A major lineage of nontailed dsDNA viruses as unrecognized killers of marine bacteria.</title>
        <authorList>
            <person name="Kauffman K.M."/>
            <person name="Hussain F.A."/>
            <person name="Yang J."/>
            <person name="Arevalo P."/>
            <person name="Brown J.M."/>
            <person name="Chang W.K."/>
            <person name="VanInsberghe D."/>
            <person name="Elsherbini J."/>
            <person name="Cutler M.B."/>
            <person name="Kelly L."/>
            <person name="Polz M.F."/>
        </authorList>
    </citation>
    <scope>NUCLEOTIDE SEQUENCE [LARGE SCALE GENOMIC DNA]</scope>
</reference>
<dbReference type="Proteomes" id="UP000259765">
    <property type="component" value="Segment"/>
</dbReference>
<evidence type="ECO:0000313" key="1">
    <source>
        <dbReference type="EMBL" id="AUR87207.1"/>
    </source>
</evidence>
<dbReference type="EMBL" id="MG592470">
    <property type="protein sequence ID" value="AUR87207.1"/>
    <property type="molecule type" value="Genomic_DNA"/>
</dbReference>
<gene>
    <name evidence="1" type="ORF">NVP1097O_61</name>
</gene>
<keyword evidence="1" id="KW-0449">Lipoprotein</keyword>
<evidence type="ECO:0000313" key="2">
    <source>
        <dbReference type="Proteomes" id="UP000259765"/>
    </source>
</evidence>